<dbReference type="PANTHER" id="PTHR13218:SF8">
    <property type="entry name" value="TRANSCRIPTION INITIATION FACTOR TFIID SUBUNIT 11"/>
    <property type="match status" value="1"/>
</dbReference>
<dbReference type="Proteomes" id="UP000183567">
    <property type="component" value="Unassembled WGS sequence"/>
</dbReference>
<dbReference type="STRING" id="180088.A0A1J8QA27"/>
<sequence>MTTPYTPTSFIQMTPSTPSTPTPTRGRGTGAKRGRKPRGAFPNVSTDSPRLPQSGPSTSTPATRFTPVQWATPTAPAAAQTSSVTISATPSTAANAGDVSMDSGDDEPVATQPAPVIAAASSTSATVLQPGAAARQTGVPDEDVEGEDELLPAMADDDYSAQLSWQSESKDNLKVLMDNFSPAQYERFEAYRRHALPKQAVRKVIQQTTGQQVSQPVAQIVAGVAKVFVGEIVEKARQVQSQRNEPGPLTPDHLREAYRMYQAETGRVGSARPVRGKRLFVR</sequence>
<keyword evidence="3" id="KW-0805">Transcription regulation</keyword>
<reference evidence="9 10" key="1">
    <citation type="submission" date="2016-03" db="EMBL/GenBank/DDBJ databases">
        <title>Comparative genomics of the ectomycorrhizal sister species Rhizopogon vinicolor and Rhizopogon vesiculosus (Basidiomycota: Boletales) reveals a divergence of the mating type B locus.</title>
        <authorList>
            <person name="Mujic A.B."/>
            <person name="Kuo A."/>
            <person name="Tritt A."/>
            <person name="Lipzen A."/>
            <person name="Chen C."/>
            <person name="Johnson J."/>
            <person name="Sharma A."/>
            <person name="Barry K."/>
            <person name="Grigoriev I.V."/>
            <person name="Spatafora J.W."/>
        </authorList>
    </citation>
    <scope>NUCLEOTIDE SEQUENCE [LARGE SCALE GENOMIC DNA]</scope>
    <source>
        <strain evidence="9 10">AM-OR11-056</strain>
    </source>
</reference>
<dbReference type="SUPFAM" id="SSF47113">
    <property type="entry name" value="Histone-fold"/>
    <property type="match status" value="1"/>
</dbReference>
<proteinExistence type="inferred from homology"/>
<dbReference type="PANTHER" id="PTHR13218">
    <property type="entry name" value="TRANSCRIPTION INITIATION FACTOR TFIID SUBUNIT 11-RELATED"/>
    <property type="match status" value="1"/>
</dbReference>
<dbReference type="InterPro" id="IPR009072">
    <property type="entry name" value="Histone-fold"/>
</dbReference>
<evidence type="ECO:0000313" key="9">
    <source>
        <dbReference type="EMBL" id="OJA18526.1"/>
    </source>
</evidence>
<dbReference type="CDD" id="cd08048">
    <property type="entry name" value="HFD_TAF11"/>
    <property type="match status" value="1"/>
</dbReference>
<name>A0A1J8QA27_9AGAM</name>
<keyword evidence="10" id="KW-1185">Reference proteome</keyword>
<dbReference type="GO" id="GO:0005669">
    <property type="term" value="C:transcription factor TFIID complex"/>
    <property type="evidence" value="ECO:0007669"/>
    <property type="project" value="InterPro"/>
</dbReference>
<feature type="domain" description="TAFII28-like protein" evidence="8">
    <location>
        <begin position="175"/>
        <end position="259"/>
    </location>
</feature>
<evidence type="ECO:0000256" key="3">
    <source>
        <dbReference type="ARBA" id="ARBA00023015"/>
    </source>
</evidence>
<feature type="compositionally biased region" description="Polar residues" evidence="7">
    <location>
        <begin position="1"/>
        <end position="13"/>
    </location>
</feature>
<feature type="compositionally biased region" description="Polar residues" evidence="7">
    <location>
        <begin position="54"/>
        <end position="63"/>
    </location>
</feature>
<evidence type="ECO:0000259" key="8">
    <source>
        <dbReference type="Pfam" id="PF04719"/>
    </source>
</evidence>
<evidence type="ECO:0000256" key="2">
    <source>
        <dbReference type="ARBA" id="ARBA00009788"/>
    </source>
</evidence>
<feature type="compositionally biased region" description="Low complexity" evidence="7">
    <location>
        <begin position="14"/>
        <end position="26"/>
    </location>
</feature>
<dbReference type="InterPro" id="IPR006809">
    <property type="entry name" value="TAFII28_dom"/>
</dbReference>
<keyword evidence="5" id="KW-0539">Nucleus</keyword>
<accession>A0A1J8QA27</accession>
<keyword evidence="4" id="KW-0804">Transcription</keyword>
<dbReference type="GO" id="GO:0016251">
    <property type="term" value="F:RNA polymerase II general transcription initiation factor activity"/>
    <property type="evidence" value="ECO:0007669"/>
    <property type="project" value="TreeGrafter"/>
</dbReference>
<feature type="compositionally biased region" description="Low complexity" evidence="7">
    <location>
        <begin position="66"/>
        <end position="85"/>
    </location>
</feature>
<dbReference type="GO" id="GO:0046982">
    <property type="term" value="F:protein heterodimerization activity"/>
    <property type="evidence" value="ECO:0007669"/>
    <property type="project" value="InterPro"/>
</dbReference>
<comment type="subcellular location">
    <subcellularLocation>
        <location evidence="1">Nucleus</location>
    </subcellularLocation>
</comment>
<evidence type="ECO:0000256" key="1">
    <source>
        <dbReference type="ARBA" id="ARBA00004123"/>
    </source>
</evidence>
<feature type="region of interest" description="Disordered" evidence="7">
    <location>
        <begin position="1"/>
        <end position="109"/>
    </location>
</feature>
<dbReference type="AlphaFoldDB" id="A0A1J8QA27"/>
<dbReference type="Pfam" id="PF04719">
    <property type="entry name" value="TAFII28"/>
    <property type="match status" value="1"/>
</dbReference>
<dbReference type="FunFam" id="1.10.20.10:FF:000061">
    <property type="entry name" value="TFIID subunit"/>
    <property type="match status" value="1"/>
</dbReference>
<dbReference type="GO" id="GO:0051123">
    <property type="term" value="P:RNA polymerase II preinitiation complex assembly"/>
    <property type="evidence" value="ECO:0007669"/>
    <property type="project" value="InterPro"/>
</dbReference>
<comment type="similarity">
    <text evidence="2">Belongs to the TAF11 family.</text>
</comment>
<protein>
    <recommendedName>
        <fullName evidence="6">Transcription initiation factor TFIID subunit 11</fullName>
    </recommendedName>
</protein>
<dbReference type="Gene3D" id="1.10.20.10">
    <property type="entry name" value="Histone, subunit A"/>
    <property type="match status" value="1"/>
</dbReference>
<dbReference type="OrthoDB" id="28335at2759"/>
<evidence type="ECO:0000256" key="4">
    <source>
        <dbReference type="ARBA" id="ARBA00023163"/>
    </source>
</evidence>
<gene>
    <name evidence="9" type="ORF">AZE42_06658</name>
</gene>
<evidence type="ECO:0000256" key="6">
    <source>
        <dbReference type="ARBA" id="ARBA00072882"/>
    </source>
</evidence>
<comment type="caution">
    <text evidence="9">The sequence shown here is derived from an EMBL/GenBank/DDBJ whole genome shotgun (WGS) entry which is preliminary data.</text>
</comment>
<dbReference type="EMBL" id="LVVM01001442">
    <property type="protein sequence ID" value="OJA18526.1"/>
    <property type="molecule type" value="Genomic_DNA"/>
</dbReference>
<evidence type="ECO:0000256" key="7">
    <source>
        <dbReference type="SAM" id="MobiDB-lite"/>
    </source>
</evidence>
<evidence type="ECO:0000313" key="10">
    <source>
        <dbReference type="Proteomes" id="UP000183567"/>
    </source>
</evidence>
<evidence type="ECO:0000256" key="5">
    <source>
        <dbReference type="ARBA" id="ARBA00023242"/>
    </source>
</evidence>
<dbReference type="InterPro" id="IPR045127">
    <property type="entry name" value="TAF11-like"/>
</dbReference>
<organism evidence="9 10">
    <name type="scientific">Rhizopogon vesiculosus</name>
    <dbReference type="NCBI Taxonomy" id="180088"/>
    <lineage>
        <taxon>Eukaryota</taxon>
        <taxon>Fungi</taxon>
        <taxon>Dikarya</taxon>
        <taxon>Basidiomycota</taxon>
        <taxon>Agaricomycotina</taxon>
        <taxon>Agaricomycetes</taxon>
        <taxon>Agaricomycetidae</taxon>
        <taxon>Boletales</taxon>
        <taxon>Suillineae</taxon>
        <taxon>Rhizopogonaceae</taxon>
        <taxon>Rhizopogon</taxon>
    </lineage>
</organism>